<evidence type="ECO:0000313" key="3">
    <source>
        <dbReference type="Proteomes" id="UP000005451"/>
    </source>
</evidence>
<name>B6W7I0_9FIRM</name>
<reference evidence="2 3" key="1">
    <citation type="submission" date="2008-09" db="EMBL/GenBank/DDBJ databases">
        <authorList>
            <person name="Fulton L."/>
            <person name="Clifton S."/>
            <person name="Fulton B."/>
            <person name="Xu J."/>
            <person name="Minx P."/>
            <person name="Pepin K.H."/>
            <person name="Johnson M."/>
            <person name="Thiruvilangam P."/>
            <person name="Bhonagiri V."/>
            <person name="Nash W.E."/>
            <person name="Mardis E.R."/>
            <person name="Wilson R.K."/>
        </authorList>
    </citation>
    <scope>NUCLEOTIDE SEQUENCE [LARGE SCALE GENOMIC DNA]</scope>
    <source>
        <strain evidence="2 3">DSM 7454</strain>
    </source>
</reference>
<evidence type="ECO:0000259" key="1">
    <source>
        <dbReference type="Pfam" id="PF01548"/>
    </source>
</evidence>
<dbReference type="Pfam" id="PF01548">
    <property type="entry name" value="DEDD_Tnp_IS110"/>
    <property type="match status" value="1"/>
</dbReference>
<organism evidence="2 3">
    <name type="scientific">Anaerococcus hydrogenalis DSM 7454</name>
    <dbReference type="NCBI Taxonomy" id="561177"/>
    <lineage>
        <taxon>Bacteria</taxon>
        <taxon>Bacillati</taxon>
        <taxon>Bacillota</taxon>
        <taxon>Tissierellia</taxon>
        <taxon>Tissierellales</taxon>
        <taxon>Peptoniphilaceae</taxon>
        <taxon>Anaerococcus</taxon>
    </lineage>
</organism>
<evidence type="ECO:0000313" key="2">
    <source>
        <dbReference type="EMBL" id="EEB36587.1"/>
    </source>
</evidence>
<gene>
    <name evidence="2" type="ORF">ANHYDRO_00529</name>
</gene>
<dbReference type="STRING" id="561177.ANHYDRO_00529"/>
<dbReference type="AlphaFoldDB" id="B6W7I0"/>
<dbReference type="GO" id="GO:0004803">
    <property type="term" value="F:transposase activity"/>
    <property type="evidence" value="ECO:0007669"/>
    <property type="project" value="InterPro"/>
</dbReference>
<protein>
    <recommendedName>
        <fullName evidence="1">Transposase IS110-like N-terminal domain-containing protein</fullName>
    </recommendedName>
</protein>
<comment type="caution">
    <text evidence="2">The sequence shown here is derived from an EMBL/GenBank/DDBJ whole genome shotgun (WGS) entry which is preliminary data.</text>
</comment>
<dbReference type="eggNOG" id="COG3547">
    <property type="taxonomic scope" value="Bacteria"/>
</dbReference>
<sequence length="99" mass="11212">MEVFMISIGIDVSKSKSTVAALGFGKELIFKPFNIYHVKNDVNRLIGKIKSLDEDVKIVMEATEIYHIPILISLVNEGFCKCNKSIKMKRFCQALSLEM</sequence>
<dbReference type="GO" id="GO:0006313">
    <property type="term" value="P:DNA transposition"/>
    <property type="evidence" value="ECO:0007669"/>
    <property type="project" value="InterPro"/>
</dbReference>
<reference evidence="2 3" key="2">
    <citation type="submission" date="2008-10" db="EMBL/GenBank/DDBJ databases">
        <title>Draft genome sequence of Anaerococcus hydrogenalis (DSM 7454).</title>
        <authorList>
            <person name="Sudarsanam P."/>
            <person name="Ley R."/>
            <person name="Guruge J."/>
            <person name="Turnbaugh P.J."/>
            <person name="Mahowald M."/>
            <person name="Liep D."/>
            <person name="Gordon J."/>
        </authorList>
    </citation>
    <scope>NUCLEOTIDE SEQUENCE [LARGE SCALE GENOMIC DNA]</scope>
    <source>
        <strain evidence="2 3">DSM 7454</strain>
    </source>
</reference>
<dbReference type="EMBL" id="ABXA01000014">
    <property type="protein sequence ID" value="EEB36587.1"/>
    <property type="molecule type" value="Genomic_DNA"/>
</dbReference>
<dbReference type="InterPro" id="IPR002525">
    <property type="entry name" value="Transp_IS110-like_N"/>
</dbReference>
<proteinExistence type="predicted"/>
<accession>B6W7I0</accession>
<feature type="domain" description="Transposase IS110-like N-terminal" evidence="1">
    <location>
        <begin position="8"/>
        <end position="79"/>
    </location>
</feature>
<dbReference type="Proteomes" id="UP000005451">
    <property type="component" value="Unassembled WGS sequence"/>
</dbReference>
<dbReference type="GO" id="GO:0003677">
    <property type="term" value="F:DNA binding"/>
    <property type="evidence" value="ECO:0007669"/>
    <property type="project" value="InterPro"/>
</dbReference>